<dbReference type="SUPFAM" id="SSF52047">
    <property type="entry name" value="RNI-like"/>
    <property type="match status" value="1"/>
</dbReference>
<dbReference type="InterPro" id="IPR032675">
    <property type="entry name" value="LRR_dom_sf"/>
</dbReference>
<evidence type="ECO:0000313" key="2">
    <source>
        <dbReference type="Proteomes" id="UP000037923"/>
    </source>
</evidence>
<dbReference type="GeneID" id="26908966"/>
<organism evidence="1 2">
    <name type="scientific">Leptomonas pyrrhocoris</name>
    <name type="common">Firebug parasite</name>
    <dbReference type="NCBI Taxonomy" id="157538"/>
    <lineage>
        <taxon>Eukaryota</taxon>
        <taxon>Discoba</taxon>
        <taxon>Euglenozoa</taxon>
        <taxon>Kinetoplastea</taxon>
        <taxon>Metakinetoplastina</taxon>
        <taxon>Trypanosomatida</taxon>
        <taxon>Trypanosomatidae</taxon>
        <taxon>Leishmaniinae</taxon>
        <taxon>Leptomonas</taxon>
    </lineage>
</organism>
<protein>
    <submittedName>
        <fullName evidence="1">Uncharacterized protein</fullName>
    </submittedName>
</protein>
<dbReference type="PANTHER" id="PTHR24113:SF15">
    <property type="entry name" value="NACHT DOMAIN-CONTAINING PROTEIN"/>
    <property type="match status" value="1"/>
</dbReference>
<dbReference type="VEuPathDB" id="TriTrypDB:LpyrH10_25_1800"/>
<dbReference type="OMA" id="EFLYVAY"/>
<gene>
    <name evidence="1" type="ORF">ABB37_08682</name>
</gene>
<dbReference type="GO" id="GO:0031267">
    <property type="term" value="F:small GTPase binding"/>
    <property type="evidence" value="ECO:0007669"/>
    <property type="project" value="TreeGrafter"/>
</dbReference>
<dbReference type="PANTHER" id="PTHR24113">
    <property type="entry name" value="RAN GTPASE-ACTIVATING PROTEIN 1"/>
    <property type="match status" value="1"/>
</dbReference>
<dbReference type="Gene3D" id="3.80.10.10">
    <property type="entry name" value="Ribonuclease Inhibitor"/>
    <property type="match status" value="1"/>
</dbReference>
<dbReference type="GO" id="GO:0005634">
    <property type="term" value="C:nucleus"/>
    <property type="evidence" value="ECO:0007669"/>
    <property type="project" value="TreeGrafter"/>
</dbReference>
<dbReference type="GO" id="GO:0006913">
    <property type="term" value="P:nucleocytoplasmic transport"/>
    <property type="evidence" value="ECO:0007669"/>
    <property type="project" value="TreeGrafter"/>
</dbReference>
<dbReference type="RefSeq" id="XP_015653851.1">
    <property type="nucleotide sequence ID" value="XM_015807769.1"/>
</dbReference>
<proteinExistence type="predicted"/>
<keyword evidence="2" id="KW-1185">Reference proteome</keyword>
<evidence type="ECO:0000313" key="1">
    <source>
        <dbReference type="EMBL" id="KPA75412.1"/>
    </source>
</evidence>
<name>A0A0N0DS05_LEPPY</name>
<dbReference type="InterPro" id="IPR027038">
    <property type="entry name" value="RanGap"/>
</dbReference>
<dbReference type="Proteomes" id="UP000037923">
    <property type="component" value="Unassembled WGS sequence"/>
</dbReference>
<dbReference type="GO" id="GO:0005829">
    <property type="term" value="C:cytosol"/>
    <property type="evidence" value="ECO:0007669"/>
    <property type="project" value="TreeGrafter"/>
</dbReference>
<dbReference type="OrthoDB" id="418595at2759"/>
<comment type="caution">
    <text evidence="1">The sequence shown here is derived from an EMBL/GenBank/DDBJ whole genome shotgun (WGS) entry which is preliminary data.</text>
</comment>
<dbReference type="GO" id="GO:0048471">
    <property type="term" value="C:perinuclear region of cytoplasm"/>
    <property type="evidence" value="ECO:0007669"/>
    <property type="project" value="TreeGrafter"/>
</dbReference>
<dbReference type="GO" id="GO:0005096">
    <property type="term" value="F:GTPase activator activity"/>
    <property type="evidence" value="ECO:0007669"/>
    <property type="project" value="InterPro"/>
</dbReference>
<reference evidence="1 2" key="1">
    <citation type="submission" date="2015-07" db="EMBL/GenBank/DDBJ databases">
        <title>High-quality genome of monoxenous trypanosomatid Leptomonas pyrrhocoris.</title>
        <authorList>
            <person name="Flegontov P."/>
            <person name="Butenko A."/>
            <person name="Firsov S."/>
            <person name="Vlcek C."/>
            <person name="Logacheva M.D."/>
            <person name="Field M."/>
            <person name="Filatov D."/>
            <person name="Flegontova O."/>
            <person name="Gerasimov E."/>
            <person name="Jackson A.P."/>
            <person name="Kelly S."/>
            <person name="Opperdoes F."/>
            <person name="O'Reilly A."/>
            <person name="Votypka J."/>
            <person name="Yurchenko V."/>
            <person name="Lukes J."/>
        </authorList>
    </citation>
    <scope>NUCLEOTIDE SEQUENCE [LARGE SCALE GENOMIC DNA]</scope>
    <source>
        <strain evidence="1">H10</strain>
    </source>
</reference>
<dbReference type="EMBL" id="LGTL01000025">
    <property type="protein sequence ID" value="KPA75412.1"/>
    <property type="molecule type" value="Genomic_DNA"/>
</dbReference>
<dbReference type="AlphaFoldDB" id="A0A0N0DS05"/>
<sequence length="371" mass="40759">MAEDERLAATKRYEVAAVQQEYAGCSPLDAYVRICKQLHCTPVASVKGMLPCEVGAWGDVESLDFANTYVGPHGAVAVVELCRCLPRLRSLNLADNYLSNNTVWHLAQMAVYHPQLEWIDLSKNEFISWTGAMCLAELALRNANITHIDVHGAAIEPDIAEAISAQTRQNTVAKFRAGSGRPCPPVHPAAVYIRALKLLFLKHQEQGKVDAALLETGFTELLRVSGRASESSKYSEKVFATLRARAPAGVLTAEAVLILLLIDGSTYDVETVTNLRRVFVMFNIDVSPADPLVSGFVLARDLADMMEYIYGARPSAADVAAVQRRLALAEETTLKWEEFLYLTYPRGPQVGDRLCGVTSTPLAHPIEVMHY</sequence>
<accession>A0A0N0DS05</accession>